<feature type="compositionally biased region" description="Basic residues" evidence="4">
    <location>
        <begin position="136"/>
        <end position="147"/>
    </location>
</feature>
<comment type="subcellular location">
    <subcellularLocation>
        <location evidence="1">Nucleus</location>
    </subcellularLocation>
</comment>
<dbReference type="PANTHER" id="PTHR15052">
    <property type="entry name" value="RNA POLYMERASE III TRANSCRIPTION INITIATION FACTOR COMPLEX SUBUNIT"/>
    <property type="match status" value="1"/>
</dbReference>
<evidence type="ECO:0000256" key="2">
    <source>
        <dbReference type="ARBA" id="ARBA00023163"/>
    </source>
</evidence>
<dbReference type="GO" id="GO:0001003">
    <property type="term" value="F:RNA polymerase III type 2 promoter sequence-specific DNA binding"/>
    <property type="evidence" value="ECO:0007669"/>
    <property type="project" value="EnsemblFungi"/>
</dbReference>
<dbReference type="EMBL" id="LN736360">
    <property type="protein sequence ID" value="CEP60670.1"/>
    <property type="molecule type" value="Genomic_DNA"/>
</dbReference>
<evidence type="ECO:0000256" key="3">
    <source>
        <dbReference type="ARBA" id="ARBA00023242"/>
    </source>
</evidence>
<dbReference type="GO" id="GO:0000127">
    <property type="term" value="C:transcription factor TFIIIC complex"/>
    <property type="evidence" value="ECO:0007669"/>
    <property type="project" value="EnsemblFungi"/>
</dbReference>
<feature type="compositionally biased region" description="Polar residues" evidence="4">
    <location>
        <begin position="119"/>
        <end position="130"/>
    </location>
</feature>
<feature type="compositionally biased region" description="Basic residues" evidence="4">
    <location>
        <begin position="49"/>
        <end position="61"/>
    </location>
</feature>
<organism evidence="5 6">
    <name type="scientific">Lachancea lanzarotensis</name>
    <dbReference type="NCBI Taxonomy" id="1245769"/>
    <lineage>
        <taxon>Eukaryota</taxon>
        <taxon>Fungi</taxon>
        <taxon>Dikarya</taxon>
        <taxon>Ascomycota</taxon>
        <taxon>Saccharomycotina</taxon>
        <taxon>Saccharomycetes</taxon>
        <taxon>Saccharomycetales</taxon>
        <taxon>Saccharomycetaceae</taxon>
        <taxon>Lachancea</taxon>
    </lineage>
</organism>
<feature type="compositionally biased region" description="Acidic residues" evidence="4">
    <location>
        <begin position="75"/>
        <end position="109"/>
    </location>
</feature>
<reference evidence="5 6" key="1">
    <citation type="submission" date="2014-12" db="EMBL/GenBank/DDBJ databases">
        <authorList>
            <person name="Neuveglise Cecile"/>
        </authorList>
    </citation>
    <scope>NUCLEOTIDE SEQUENCE [LARGE SCALE GENOMIC DNA]</scope>
    <source>
        <strain evidence="5 6">CBS 12615</strain>
    </source>
</reference>
<evidence type="ECO:0000313" key="5">
    <source>
        <dbReference type="EMBL" id="CEP60670.1"/>
    </source>
</evidence>
<accession>A0A0C7MLH8</accession>
<dbReference type="PANTHER" id="PTHR15052:SF2">
    <property type="entry name" value="GENERAL TRANSCRIPTION FACTOR 3C POLYPEPTIDE 2"/>
    <property type="match status" value="1"/>
</dbReference>
<name>A0A0C7MLH8_9SACH</name>
<keyword evidence="6" id="KW-1185">Reference proteome</keyword>
<dbReference type="GO" id="GO:0042791">
    <property type="term" value="P:5S class rRNA transcription by RNA polymerase III"/>
    <property type="evidence" value="ECO:0007669"/>
    <property type="project" value="EnsemblFungi"/>
</dbReference>
<dbReference type="OrthoDB" id="4703at2759"/>
<keyword evidence="2" id="KW-0804">Transcription</keyword>
<dbReference type="GO" id="GO:0001002">
    <property type="term" value="F:RNA polymerase III type 1 promoter sequence-specific DNA binding"/>
    <property type="evidence" value="ECO:0007669"/>
    <property type="project" value="EnsemblFungi"/>
</dbReference>
<dbReference type="STRING" id="1245769.A0A0C7MLH8"/>
<proteinExistence type="predicted"/>
<evidence type="ECO:0000256" key="4">
    <source>
        <dbReference type="SAM" id="MobiDB-lite"/>
    </source>
</evidence>
<feature type="region of interest" description="Disordered" evidence="4">
    <location>
        <begin position="24"/>
        <end position="172"/>
    </location>
</feature>
<dbReference type="SUPFAM" id="SSF50978">
    <property type="entry name" value="WD40 repeat-like"/>
    <property type="match status" value="1"/>
</dbReference>
<dbReference type="HOGENOM" id="CLU_023122_0_0_1"/>
<sequence length="681" mass="75760">MARAKQVDTGKRPAKKIRTLDSFQRVNSSSPNESAAALAVLNTEEHVSRPRPRRNASKKASKSIVESIDPTVGSGDEDGDDFVPEEEDEHEIGVMEDEEEKQQDLEDLALEGTEKNELIEQNPSRKSNANPVPKKQGLKKRGRKPKPKQPTPQKNDNLKSPTPTSKLDNKRRVVRALKDLTSARDKIERIYGLNTQKLLGLAKVKEGFETGPFDFDIETIQRDSKYFVDFPSPCTAARGNALSLPLEKGDYRLVDESELHQIFPLSEEEVLLQISDLDTHITTGQSIDFPVFPCGKRKGFVYCVGGLVTDMAWLPRDDLDKLYLAVSVSNRLGDPVHEDLRCWGEQKHTSCILVFALDPVSLVFEKYQTIIHSFGEMWDLKWHSGFQDKGALGLIGACCQDGSVKFMKIDQPTGYEIKVYENADLSVKIPQTPISCFDFTSAETIVCGFQNGHVAEFELGSNVPSYYYQIHDSYVISIVVAYSEFEDNVINTTSVDGFICIFNPKSIQTTKSSLGRVRGGNTTIATYCPPVYGVVHTDGVNSIKAYSPKAAFASHQVCQHENTVSTLTTSKLHPFLLSGSADGTLMINNLARRFLTGIKNNAAVHKYLKLWEWNYSAKDKKYQLDPNYEVFTFSVNEVSKARVSPPGVNIASVKWNETCKGGKIYAFVNSAGLLVIEELGS</sequence>
<dbReference type="InterPro" id="IPR015943">
    <property type="entry name" value="WD40/YVTN_repeat-like_dom_sf"/>
</dbReference>
<dbReference type="Gene3D" id="2.130.10.10">
    <property type="entry name" value="YVTN repeat-like/Quinoprotein amine dehydrogenase"/>
    <property type="match status" value="1"/>
</dbReference>
<dbReference type="RefSeq" id="XP_022626912.1">
    <property type="nucleotide sequence ID" value="XM_022774857.1"/>
</dbReference>
<dbReference type="InterPro" id="IPR036322">
    <property type="entry name" value="WD40_repeat_dom_sf"/>
</dbReference>
<evidence type="ECO:0000256" key="1">
    <source>
        <dbReference type="ARBA" id="ARBA00004123"/>
    </source>
</evidence>
<dbReference type="Proteomes" id="UP000054304">
    <property type="component" value="Unassembled WGS sequence"/>
</dbReference>
<dbReference type="AlphaFoldDB" id="A0A0C7MLH8"/>
<dbReference type="GeneID" id="34684074"/>
<protein>
    <submittedName>
        <fullName evidence="5">LALA0S01e16292g1_1</fullName>
    </submittedName>
</protein>
<gene>
    <name evidence="5" type="ORF">LALA0_S01e16292g</name>
</gene>
<evidence type="ECO:0000313" key="6">
    <source>
        <dbReference type="Proteomes" id="UP000054304"/>
    </source>
</evidence>
<feature type="compositionally biased region" description="Polar residues" evidence="4">
    <location>
        <begin position="24"/>
        <end position="33"/>
    </location>
</feature>
<dbReference type="InterPro" id="IPR052416">
    <property type="entry name" value="GTF3C_component"/>
</dbReference>
<dbReference type="GO" id="GO:0005634">
    <property type="term" value="C:nucleus"/>
    <property type="evidence" value="ECO:0007669"/>
    <property type="project" value="UniProtKB-SubCell"/>
</dbReference>
<keyword evidence="3" id="KW-0539">Nucleus</keyword>